<proteinExistence type="predicted"/>
<accession>A0ABU9NLJ7</accession>
<evidence type="ECO:0000313" key="2">
    <source>
        <dbReference type="Proteomes" id="UP001468798"/>
    </source>
</evidence>
<protein>
    <submittedName>
        <fullName evidence="1">Uncharacterized protein</fullName>
    </submittedName>
</protein>
<dbReference type="Proteomes" id="UP001468798">
    <property type="component" value="Unassembled WGS sequence"/>
</dbReference>
<gene>
    <name evidence="1" type="ORF">WFZ86_03510</name>
</gene>
<evidence type="ECO:0000313" key="1">
    <source>
        <dbReference type="EMBL" id="MEM0575553.1"/>
    </source>
</evidence>
<dbReference type="EMBL" id="JBCGDP010000003">
    <property type="protein sequence ID" value="MEM0575553.1"/>
    <property type="molecule type" value="Genomic_DNA"/>
</dbReference>
<dbReference type="RefSeq" id="WP_342690647.1">
    <property type="nucleotide sequence ID" value="NZ_JBCGDP010000003.1"/>
</dbReference>
<organism evidence="1 2">
    <name type="scientific">Flavobacterium polysaccharolyticum</name>
    <dbReference type="NCBI Taxonomy" id="3133148"/>
    <lineage>
        <taxon>Bacteria</taxon>
        <taxon>Pseudomonadati</taxon>
        <taxon>Bacteroidota</taxon>
        <taxon>Flavobacteriia</taxon>
        <taxon>Flavobacteriales</taxon>
        <taxon>Flavobacteriaceae</taxon>
        <taxon>Flavobacterium</taxon>
    </lineage>
</organism>
<reference evidence="1 2" key="1">
    <citation type="submission" date="2024-03" db="EMBL/GenBank/DDBJ databases">
        <title>Two novel species of the genus Flavobacterium exhibiting potentially degradation of complex polysaccharides.</title>
        <authorList>
            <person name="Lian X."/>
        </authorList>
    </citation>
    <scope>NUCLEOTIDE SEQUENCE [LARGE SCALE GENOMIC DNA]</scope>
    <source>
        <strain evidence="1 2">N6</strain>
    </source>
</reference>
<sequence>MKITFTILFTILTSLVYSQENQKLIDLGKAYKNFMFRSEPPKETLKNLKENMPIGLLKTSGFILQTLTTKNDLLKTEFLKLPDPKTLKKIYIVRAINYNIRKEEQIDNNKLIDSLELKDISRNELVDAYYDILFAGVGNKNQPFNMKKINFELNNYNLENDTEKGIFFMECMSLCGTSIWGYINVPKPPNYKEAYNLIELYPKFNGLNYFEYTDLNFPDFEMIIDSDKGKESYKGYYINKFYETLLYHLICIKNGFGSEKDFEKLLITSILKDQSLYKYSKNKEVLESLFKTVKRN</sequence>
<keyword evidence="2" id="KW-1185">Reference proteome</keyword>
<name>A0ABU9NLJ7_9FLAO</name>
<comment type="caution">
    <text evidence="1">The sequence shown here is derived from an EMBL/GenBank/DDBJ whole genome shotgun (WGS) entry which is preliminary data.</text>
</comment>